<feature type="site" description="Important for catalysis" evidence="6">
    <location>
        <position position="151"/>
    </location>
</feature>
<feature type="binding site" evidence="5">
    <location>
        <position position="226"/>
    </location>
    <ligand>
        <name>NAD(+)</name>
        <dbReference type="ChEBI" id="CHEBI:57540"/>
    </ligand>
</feature>
<feature type="active site" description="Proton donor" evidence="4">
    <location>
        <position position="111"/>
    </location>
</feature>
<feature type="binding site" evidence="5">
    <location>
        <position position="195"/>
    </location>
    <ligand>
        <name>NAD(+)</name>
        <dbReference type="ChEBI" id="CHEBI:57540"/>
    </ligand>
</feature>
<dbReference type="InterPro" id="IPR006097">
    <property type="entry name" value="Glu/Leu/Phe/Val/Trp_DH_dimer"/>
</dbReference>
<evidence type="ECO:0000256" key="4">
    <source>
        <dbReference type="PIRSR" id="PIRSR000185-1"/>
    </source>
</evidence>
<dbReference type="SMART" id="SM00839">
    <property type="entry name" value="ELFV_dehydrog"/>
    <property type="match status" value="1"/>
</dbReference>
<feature type="binding site" evidence="5">
    <location>
        <position position="75"/>
    </location>
    <ligand>
        <name>substrate</name>
    </ligand>
</feature>
<dbReference type="FunFam" id="3.40.50.10860:FF:000003">
    <property type="entry name" value="Glutamate dehydrogenase"/>
    <property type="match status" value="1"/>
</dbReference>
<dbReference type="CDD" id="cd01076">
    <property type="entry name" value="NAD_bind_1_Glu_DH"/>
    <property type="match status" value="1"/>
</dbReference>
<evidence type="ECO:0000256" key="5">
    <source>
        <dbReference type="PIRSR" id="PIRSR000185-2"/>
    </source>
</evidence>
<dbReference type="InterPro" id="IPR033524">
    <property type="entry name" value="Glu/Leu/Phe/Val_DH_AS"/>
</dbReference>
<dbReference type="GO" id="GO:0000166">
    <property type="term" value="F:nucleotide binding"/>
    <property type="evidence" value="ECO:0007669"/>
    <property type="project" value="UniProtKB-KW"/>
</dbReference>
<evidence type="ECO:0000313" key="9">
    <source>
        <dbReference type="EMBL" id="NWJ46332.1"/>
    </source>
</evidence>
<evidence type="ECO:0000313" key="10">
    <source>
        <dbReference type="EMBL" id="WJW65703.1"/>
    </source>
</evidence>
<dbReference type="SUPFAM" id="SSF53223">
    <property type="entry name" value="Aminoacid dehydrogenase-like, N-terminal domain"/>
    <property type="match status" value="1"/>
</dbReference>
<keyword evidence="12" id="KW-1185">Reference proteome</keyword>
<evidence type="ECO:0000256" key="1">
    <source>
        <dbReference type="ARBA" id="ARBA00006382"/>
    </source>
</evidence>
<accession>A0A8T7M0N7</accession>
<evidence type="ECO:0000259" key="8">
    <source>
        <dbReference type="SMART" id="SM00839"/>
    </source>
</evidence>
<dbReference type="AlphaFoldDB" id="A0A8T7M0N7"/>
<dbReference type="PANTHER" id="PTHR11606">
    <property type="entry name" value="GLUTAMATE DEHYDROGENASE"/>
    <property type="match status" value="1"/>
</dbReference>
<dbReference type="InterPro" id="IPR006095">
    <property type="entry name" value="Glu/Leu/Phe/Val/Trp_DH"/>
</dbReference>
<dbReference type="Proteomes" id="UP000521676">
    <property type="component" value="Unassembled WGS sequence"/>
</dbReference>
<feature type="binding site" evidence="5">
    <location>
        <position position="354"/>
    </location>
    <ligand>
        <name>substrate</name>
    </ligand>
</feature>
<name>A0A8T7M0N7_9CHLR</name>
<evidence type="ECO:0000313" key="11">
    <source>
        <dbReference type="Proteomes" id="UP000521676"/>
    </source>
</evidence>
<comment type="similarity">
    <text evidence="1 3 7">Belongs to the Glu/Leu/Phe/Val dehydrogenases family.</text>
</comment>
<dbReference type="PANTHER" id="PTHR11606:SF13">
    <property type="entry name" value="GLUTAMATE DEHYDROGENASE 1, MITOCHONDRIAL"/>
    <property type="match status" value="1"/>
</dbReference>
<dbReference type="InterPro" id="IPR033922">
    <property type="entry name" value="NAD_bind_Glu_DH"/>
</dbReference>
<dbReference type="GO" id="GO:0006538">
    <property type="term" value="P:L-glutamate catabolic process"/>
    <property type="evidence" value="ECO:0007669"/>
    <property type="project" value="TreeGrafter"/>
</dbReference>
<dbReference type="InterPro" id="IPR036291">
    <property type="entry name" value="NAD(P)-bd_dom_sf"/>
</dbReference>
<reference evidence="9 11" key="1">
    <citation type="submission" date="2020-06" db="EMBL/GenBank/DDBJ databases">
        <title>Anoxygenic phototrophic Chloroflexota member uses a Type I reaction center.</title>
        <authorList>
            <person name="Tsuji J.M."/>
            <person name="Shaw N.A."/>
            <person name="Nagashima S."/>
            <person name="Venkiteswaran J."/>
            <person name="Schiff S.L."/>
            <person name="Hanada S."/>
            <person name="Tank M."/>
            <person name="Neufeld J.D."/>
        </authorList>
    </citation>
    <scope>NUCLEOTIDE SEQUENCE [LARGE SCALE GENOMIC DNA]</scope>
    <source>
        <strain evidence="9">L227-S17</strain>
    </source>
</reference>
<dbReference type="InterPro" id="IPR046346">
    <property type="entry name" value="Aminoacid_DH-like_N_sf"/>
</dbReference>
<feature type="domain" description="Glutamate/phenylalanine/leucine/valine/L-tryptophan dehydrogenase C-terminal" evidence="8">
    <location>
        <begin position="188"/>
        <end position="418"/>
    </location>
</feature>
<reference evidence="10" key="2">
    <citation type="journal article" date="2024" name="Nature">
        <title>Anoxygenic phototroph of the Chloroflexota uses a type I reaction centre.</title>
        <authorList>
            <person name="Tsuji J.M."/>
            <person name="Shaw N.A."/>
            <person name="Nagashima S."/>
            <person name="Venkiteswaran J.J."/>
            <person name="Schiff S.L."/>
            <person name="Watanabe T."/>
            <person name="Fukui M."/>
            <person name="Hanada S."/>
            <person name="Tank M."/>
            <person name="Neufeld J.D."/>
        </authorList>
    </citation>
    <scope>NUCLEOTIDE SEQUENCE</scope>
    <source>
        <strain evidence="10">L227-S17</strain>
    </source>
</reference>
<keyword evidence="2 3" id="KW-0560">Oxidoreductase</keyword>
<dbReference type="RefSeq" id="WP_341467590.1">
    <property type="nucleotide sequence ID" value="NZ_CP128399.1"/>
</dbReference>
<dbReference type="GO" id="GO:0004352">
    <property type="term" value="F:glutamate dehydrogenase (NAD+) activity"/>
    <property type="evidence" value="ECO:0007669"/>
    <property type="project" value="TreeGrafter"/>
</dbReference>
<dbReference type="Gene3D" id="3.40.50.720">
    <property type="entry name" value="NAD(P)-binding Rossmann-like Domain"/>
    <property type="match status" value="1"/>
</dbReference>
<dbReference type="Gene3D" id="3.40.50.10860">
    <property type="entry name" value="Leucine Dehydrogenase, chain A, domain 1"/>
    <property type="match status" value="1"/>
</dbReference>
<sequence length="421" mass="45890">MTTEYSAKVQNPYEIAKKQLEIAADYLGLESGIRKVLMHPARELTVSFPVQMDDGSIEVYTGFRIQHNLARGPAKGGIRYHSQVSLDEVRALSMWMTWKCAVVNIPFGGAKGGVIVDPKKLSKRELEHLTRRYTTEISLLIGPETDIPAPDVNTNSQTMAWIMDTYSMHKGYSVTAVVTGKPLNIGGAEGRNEATARGCQYIIREATKLKGMDLAKSTVVVQGFGNAGAIVARLLSEDSATIVGVSDSQGGIYNPKGLDVRAVMSFKGEHGTVVGFPGAQVVSNEALLELPCDILIPAALENQLNGDNAKRVKAKIIAEAANGPTNPDADKVFFERGIMVLPDILANAGGVTVSYFEWVQDLQSFFWTEAETNNRLQQIMVRSFNDVLRLAELHKVDMRTAAYILAVGRVAEATKTRGIYP</sequence>
<dbReference type="PIRSF" id="PIRSF000185">
    <property type="entry name" value="Glu_DH"/>
    <property type="match status" value="1"/>
</dbReference>
<evidence type="ECO:0000256" key="3">
    <source>
        <dbReference type="PIRNR" id="PIRNR000185"/>
    </source>
</evidence>
<gene>
    <name evidence="9" type="ORF">HXX08_10685</name>
    <name evidence="10" type="ORF">OZ401_001481</name>
</gene>
<feature type="binding site" evidence="5">
    <location>
        <position position="99"/>
    </location>
    <ligand>
        <name>substrate</name>
    </ligand>
</feature>
<evidence type="ECO:0000256" key="7">
    <source>
        <dbReference type="RuleBase" id="RU004417"/>
    </source>
</evidence>
<evidence type="ECO:0000256" key="6">
    <source>
        <dbReference type="PIRSR" id="PIRSR000185-3"/>
    </source>
</evidence>
<dbReference type="Pfam" id="PF00208">
    <property type="entry name" value="ELFV_dehydrog"/>
    <property type="match status" value="1"/>
</dbReference>
<proteinExistence type="inferred from homology"/>
<dbReference type="SUPFAM" id="SSF51735">
    <property type="entry name" value="NAD(P)-binding Rossmann-fold domains"/>
    <property type="match status" value="1"/>
</dbReference>
<dbReference type="EMBL" id="CP128399">
    <property type="protein sequence ID" value="WJW65703.1"/>
    <property type="molecule type" value="Genomic_DNA"/>
</dbReference>
<organism evidence="9 11">
    <name type="scientific">Candidatus Chlorohelix allophototropha</name>
    <dbReference type="NCBI Taxonomy" id="3003348"/>
    <lineage>
        <taxon>Bacteria</taxon>
        <taxon>Bacillati</taxon>
        <taxon>Chloroflexota</taxon>
        <taxon>Chloroflexia</taxon>
        <taxon>Candidatus Chloroheliales</taxon>
        <taxon>Candidatus Chloroheliaceae</taxon>
        <taxon>Candidatus Chlorohelix</taxon>
    </lineage>
</organism>
<keyword evidence="5" id="KW-0547">Nucleotide-binding</keyword>
<dbReference type="Proteomes" id="UP001431572">
    <property type="component" value="Chromosome 1"/>
</dbReference>
<dbReference type="Pfam" id="PF02812">
    <property type="entry name" value="ELFV_dehydrog_N"/>
    <property type="match status" value="1"/>
</dbReference>
<dbReference type="PRINTS" id="PR00082">
    <property type="entry name" value="GLFDHDRGNASE"/>
</dbReference>
<protein>
    <recommendedName>
        <fullName evidence="3">Glutamate dehydrogenase</fullName>
    </recommendedName>
</protein>
<evidence type="ECO:0000313" key="12">
    <source>
        <dbReference type="Proteomes" id="UP001431572"/>
    </source>
</evidence>
<keyword evidence="5" id="KW-0520">NAD</keyword>
<dbReference type="PROSITE" id="PS00074">
    <property type="entry name" value="GLFV_DEHYDROGENASE"/>
    <property type="match status" value="1"/>
</dbReference>
<dbReference type="EMBL" id="JACATZ010000001">
    <property type="protein sequence ID" value="NWJ46332.1"/>
    <property type="molecule type" value="Genomic_DNA"/>
</dbReference>
<dbReference type="InterPro" id="IPR006096">
    <property type="entry name" value="Glu/Leu/Phe/Val/Trp_DH_C"/>
</dbReference>
<dbReference type="InterPro" id="IPR014362">
    <property type="entry name" value="Glu_DH"/>
</dbReference>
<evidence type="ECO:0000256" key="2">
    <source>
        <dbReference type="ARBA" id="ARBA00023002"/>
    </source>
</evidence>